<name>A0A6A6A5X3_9PLEO</name>
<protein>
    <submittedName>
        <fullName evidence="2">Uncharacterized protein</fullName>
    </submittedName>
</protein>
<evidence type="ECO:0000313" key="2">
    <source>
        <dbReference type="EMBL" id="KAF2126946.1"/>
    </source>
</evidence>
<feature type="transmembrane region" description="Helical" evidence="1">
    <location>
        <begin position="12"/>
        <end position="32"/>
    </location>
</feature>
<evidence type="ECO:0000256" key="1">
    <source>
        <dbReference type="SAM" id="Phobius"/>
    </source>
</evidence>
<dbReference type="AlphaFoldDB" id="A0A6A6A5X3"/>
<keyword evidence="3" id="KW-1185">Reference proteome</keyword>
<evidence type="ECO:0000313" key="3">
    <source>
        <dbReference type="Proteomes" id="UP000799771"/>
    </source>
</evidence>
<proteinExistence type="predicted"/>
<reference evidence="2" key="1">
    <citation type="journal article" date="2020" name="Stud. Mycol.">
        <title>101 Dothideomycetes genomes: a test case for predicting lifestyles and emergence of pathogens.</title>
        <authorList>
            <person name="Haridas S."/>
            <person name="Albert R."/>
            <person name="Binder M."/>
            <person name="Bloem J."/>
            <person name="Labutti K."/>
            <person name="Salamov A."/>
            <person name="Andreopoulos B."/>
            <person name="Baker S."/>
            <person name="Barry K."/>
            <person name="Bills G."/>
            <person name="Bluhm B."/>
            <person name="Cannon C."/>
            <person name="Castanera R."/>
            <person name="Culley D."/>
            <person name="Daum C."/>
            <person name="Ezra D."/>
            <person name="Gonzalez J."/>
            <person name="Henrissat B."/>
            <person name="Kuo A."/>
            <person name="Liang C."/>
            <person name="Lipzen A."/>
            <person name="Lutzoni F."/>
            <person name="Magnuson J."/>
            <person name="Mondo S."/>
            <person name="Nolan M."/>
            <person name="Ohm R."/>
            <person name="Pangilinan J."/>
            <person name="Park H.-J."/>
            <person name="Ramirez L."/>
            <person name="Alfaro M."/>
            <person name="Sun H."/>
            <person name="Tritt A."/>
            <person name="Yoshinaga Y."/>
            <person name="Zwiers L.-H."/>
            <person name="Turgeon B."/>
            <person name="Goodwin S."/>
            <person name="Spatafora J."/>
            <person name="Crous P."/>
            <person name="Grigoriev I."/>
        </authorList>
    </citation>
    <scope>NUCLEOTIDE SEQUENCE</scope>
    <source>
        <strain evidence="2">CBS 119687</strain>
    </source>
</reference>
<organism evidence="2 3">
    <name type="scientific">Dothidotthia symphoricarpi CBS 119687</name>
    <dbReference type="NCBI Taxonomy" id="1392245"/>
    <lineage>
        <taxon>Eukaryota</taxon>
        <taxon>Fungi</taxon>
        <taxon>Dikarya</taxon>
        <taxon>Ascomycota</taxon>
        <taxon>Pezizomycotina</taxon>
        <taxon>Dothideomycetes</taxon>
        <taxon>Pleosporomycetidae</taxon>
        <taxon>Pleosporales</taxon>
        <taxon>Dothidotthiaceae</taxon>
        <taxon>Dothidotthia</taxon>
    </lineage>
</organism>
<sequence length="162" mass="18886">MELHLTSYKMYAAIAFETTTMSILGVLGKELLTYGKSSWKRFFRWLAIFSMFLSTLYVLSFPTLMAGYITTYEPYIEDYDNNLIELWKVVKAEYIINDASRIGFANPLVVVEDDLELMRAIREYTMRLIAETNRLVDNNTNYGDLTTWDHYTGTSVSEFRSE</sequence>
<keyword evidence="1" id="KW-0472">Membrane</keyword>
<dbReference type="OrthoDB" id="3903561at2759"/>
<feature type="transmembrane region" description="Helical" evidence="1">
    <location>
        <begin position="44"/>
        <end position="69"/>
    </location>
</feature>
<dbReference type="EMBL" id="ML977512">
    <property type="protein sequence ID" value="KAF2126946.1"/>
    <property type="molecule type" value="Genomic_DNA"/>
</dbReference>
<dbReference type="RefSeq" id="XP_033521338.1">
    <property type="nucleotide sequence ID" value="XM_033673373.1"/>
</dbReference>
<keyword evidence="1" id="KW-0812">Transmembrane</keyword>
<gene>
    <name evidence="2" type="ORF">P153DRAFT_73722</name>
</gene>
<keyword evidence="1" id="KW-1133">Transmembrane helix</keyword>
<accession>A0A6A6A5X3</accession>
<dbReference type="GeneID" id="54413805"/>
<dbReference type="Proteomes" id="UP000799771">
    <property type="component" value="Unassembled WGS sequence"/>
</dbReference>